<dbReference type="InterPro" id="IPR013320">
    <property type="entry name" value="ConA-like_dom_sf"/>
</dbReference>
<evidence type="ECO:0000313" key="4">
    <source>
        <dbReference type="Proteomes" id="UP000039865"/>
    </source>
</evidence>
<feature type="signal peptide" evidence="2">
    <location>
        <begin position="1"/>
        <end position="20"/>
    </location>
</feature>
<dbReference type="OrthoDB" id="4221926at2759"/>
<accession>A0A078A3I7</accession>
<feature type="compositionally biased region" description="Basic and acidic residues" evidence="1">
    <location>
        <begin position="128"/>
        <end position="149"/>
    </location>
</feature>
<keyword evidence="2" id="KW-0732">Signal</keyword>
<dbReference type="EMBL" id="CCKQ01005206">
    <property type="protein sequence ID" value="CDW76362.1"/>
    <property type="molecule type" value="Genomic_DNA"/>
</dbReference>
<feature type="chain" id="PRO_5001729165" description="Alginate lyase 2 domain-containing protein" evidence="2">
    <location>
        <begin position="21"/>
        <end position="305"/>
    </location>
</feature>
<dbReference type="Proteomes" id="UP000039865">
    <property type="component" value="Unassembled WGS sequence"/>
</dbReference>
<dbReference type="InParanoid" id="A0A078A3I7"/>
<proteinExistence type="predicted"/>
<name>A0A078A3I7_STYLE</name>
<feature type="compositionally biased region" description="Polar residues" evidence="1">
    <location>
        <begin position="83"/>
        <end position="98"/>
    </location>
</feature>
<organism evidence="3 4">
    <name type="scientific">Stylonychia lemnae</name>
    <name type="common">Ciliate</name>
    <dbReference type="NCBI Taxonomy" id="5949"/>
    <lineage>
        <taxon>Eukaryota</taxon>
        <taxon>Sar</taxon>
        <taxon>Alveolata</taxon>
        <taxon>Ciliophora</taxon>
        <taxon>Intramacronucleata</taxon>
        <taxon>Spirotrichea</taxon>
        <taxon>Stichotrichia</taxon>
        <taxon>Sporadotrichida</taxon>
        <taxon>Oxytrichidae</taxon>
        <taxon>Stylonychinae</taxon>
        <taxon>Stylonychia</taxon>
    </lineage>
</organism>
<evidence type="ECO:0000256" key="1">
    <source>
        <dbReference type="SAM" id="MobiDB-lite"/>
    </source>
</evidence>
<dbReference type="PANTHER" id="PTHR33681">
    <property type="entry name" value="BINDING PROTEIN, PUTATIVE, EXPRESSED-RELATED"/>
    <property type="match status" value="1"/>
</dbReference>
<dbReference type="PANTHER" id="PTHR33681:SF4">
    <property type="entry name" value="OS12G0171100 PROTEIN"/>
    <property type="match status" value="1"/>
</dbReference>
<evidence type="ECO:0000313" key="3">
    <source>
        <dbReference type="EMBL" id="CDW76362.1"/>
    </source>
</evidence>
<feature type="compositionally biased region" description="Basic and acidic residues" evidence="1">
    <location>
        <begin position="103"/>
        <end position="115"/>
    </location>
</feature>
<gene>
    <name evidence="3" type="primary">Contig2384.g2569</name>
    <name evidence="3" type="ORF">STYLEM_5362</name>
</gene>
<protein>
    <recommendedName>
        <fullName evidence="5">Alginate lyase 2 domain-containing protein</fullName>
    </recommendedName>
</protein>
<evidence type="ECO:0000256" key="2">
    <source>
        <dbReference type="SAM" id="SignalP"/>
    </source>
</evidence>
<sequence>MLRTKTLVLICATFVAFSYANQNEHNHQNHHNSNSGNSDSSSQGSIKSKLSKTSNDNTNDSSSKSSHSHSTHPSQSHTQSDSNGATHQHSHHNSQGSDSGDDDLTKGWHLQHPEKNVQYPTNAKKRSDRYQKDTDGTEHFEVHSDDKPFEQGSKTKPRTEMRNHNDYTSGKHQFSADFKVPKGTNGATIMQIFGGDRSYTKKNPHSSSFMMQVHDGDLTYYNKKQPIEKNIAGKWEHVNVIHDADKHKIDAYLNGKPVFHGKDNGNDNHYFKYGVYGQEGMSPKMEVYYKNVNIYDKKNKLFYYN</sequence>
<feature type="compositionally biased region" description="Low complexity" evidence="1">
    <location>
        <begin position="31"/>
        <end position="65"/>
    </location>
</feature>
<reference evidence="3 4" key="1">
    <citation type="submission" date="2014-06" db="EMBL/GenBank/DDBJ databases">
        <authorList>
            <person name="Swart Estienne"/>
        </authorList>
    </citation>
    <scope>NUCLEOTIDE SEQUENCE [LARGE SCALE GENOMIC DNA]</scope>
    <source>
        <strain evidence="3 4">130c</strain>
    </source>
</reference>
<feature type="region of interest" description="Disordered" evidence="1">
    <location>
        <begin position="25"/>
        <end position="180"/>
    </location>
</feature>
<dbReference type="SUPFAM" id="SSF49899">
    <property type="entry name" value="Concanavalin A-like lectins/glucanases"/>
    <property type="match status" value="1"/>
</dbReference>
<evidence type="ECO:0008006" key="5">
    <source>
        <dbReference type="Google" id="ProtNLM"/>
    </source>
</evidence>
<dbReference type="AlphaFoldDB" id="A0A078A3I7"/>
<feature type="compositionally biased region" description="Low complexity" evidence="1">
    <location>
        <begin position="71"/>
        <end position="82"/>
    </location>
</feature>
<keyword evidence="4" id="KW-1185">Reference proteome</keyword>